<comment type="similarity">
    <text evidence="1">Belongs to the MlaA family.</text>
</comment>
<dbReference type="PRINTS" id="PR01805">
    <property type="entry name" value="VACJLIPOPROT"/>
</dbReference>
<keyword evidence="2 4" id="KW-0732">Signal</keyword>
<name>A0ABS8BLF5_9NEIS</name>
<gene>
    <name evidence="5" type="ORF">LG219_09695</name>
</gene>
<evidence type="ECO:0000256" key="2">
    <source>
        <dbReference type="ARBA" id="ARBA00022729"/>
    </source>
</evidence>
<evidence type="ECO:0000256" key="3">
    <source>
        <dbReference type="SAM" id="MobiDB-lite"/>
    </source>
</evidence>
<evidence type="ECO:0000313" key="5">
    <source>
        <dbReference type="EMBL" id="MCB5196541.1"/>
    </source>
</evidence>
<evidence type="ECO:0000256" key="4">
    <source>
        <dbReference type="SAM" id="SignalP"/>
    </source>
</evidence>
<accession>A0ABS8BLF5</accession>
<feature type="signal peptide" evidence="4">
    <location>
        <begin position="1"/>
        <end position="32"/>
    </location>
</feature>
<feature type="region of interest" description="Disordered" evidence="3">
    <location>
        <begin position="240"/>
        <end position="271"/>
    </location>
</feature>
<dbReference type="InterPro" id="IPR007428">
    <property type="entry name" value="MlaA"/>
</dbReference>
<protein>
    <submittedName>
        <fullName evidence="5">VacJ family lipoprotein</fullName>
    </submittedName>
</protein>
<dbReference type="Pfam" id="PF04333">
    <property type="entry name" value="MlaA"/>
    <property type="match status" value="1"/>
</dbReference>
<dbReference type="PANTHER" id="PTHR30035">
    <property type="entry name" value="LIPOPROTEIN VACJ-RELATED"/>
    <property type="match status" value="1"/>
</dbReference>
<comment type="caution">
    <text evidence="5">The sequence shown here is derived from an EMBL/GenBank/DDBJ whole genome shotgun (WGS) entry which is preliminary data.</text>
</comment>
<dbReference type="Proteomes" id="UP001198034">
    <property type="component" value="Unassembled WGS sequence"/>
</dbReference>
<sequence>MTSILYPSTRFFESAMLRRLIAVPLLMLGACATPQNNYDPLEPINRPIYQMNKAVDDAVLRPVAKGYVRFVPPPLRKGVDNFFENIDDLFSIPAALLQGKATPASKSFGRVLVNSTVGLGGLIDWASDLPIEKQNEDLGQTLGYWGLPTGPYLMVPFYGPTTLRDSVEPLSRFIWGPIDYADDLAGQIAYYSVYIVNARAQILPLDKIIDEQVDPYAFIRDSYLQRRWFKIHDGNPPFPLPMGSADDLDADAGPEKALNASAPTAVTPETP</sequence>
<feature type="chain" id="PRO_5046033362" evidence="4">
    <location>
        <begin position="33"/>
        <end position="271"/>
    </location>
</feature>
<dbReference type="EMBL" id="JAJAWG010000005">
    <property type="protein sequence ID" value="MCB5196541.1"/>
    <property type="molecule type" value="Genomic_DNA"/>
</dbReference>
<keyword evidence="5" id="KW-0449">Lipoprotein</keyword>
<evidence type="ECO:0000256" key="1">
    <source>
        <dbReference type="ARBA" id="ARBA00010634"/>
    </source>
</evidence>
<feature type="compositionally biased region" description="Polar residues" evidence="3">
    <location>
        <begin position="261"/>
        <end position="271"/>
    </location>
</feature>
<evidence type="ECO:0000313" key="6">
    <source>
        <dbReference type="Proteomes" id="UP001198034"/>
    </source>
</evidence>
<proteinExistence type="inferred from homology"/>
<reference evidence="5 6" key="1">
    <citation type="submission" date="2021-10" db="EMBL/GenBank/DDBJ databases">
        <authorList>
            <person name="Chen M."/>
        </authorList>
    </citation>
    <scope>NUCLEOTIDE SEQUENCE [LARGE SCALE GENOMIC DNA]</scope>
    <source>
        <strain evidence="5 6">H3-26</strain>
    </source>
</reference>
<dbReference type="PANTHER" id="PTHR30035:SF3">
    <property type="entry name" value="INTERMEMBRANE PHOSPHOLIPID TRANSPORT SYSTEM LIPOPROTEIN MLAA"/>
    <property type="match status" value="1"/>
</dbReference>
<organism evidence="5 6">
    <name type="scientific">Deefgea salmonis</name>
    <dbReference type="NCBI Taxonomy" id="2875502"/>
    <lineage>
        <taxon>Bacteria</taxon>
        <taxon>Pseudomonadati</taxon>
        <taxon>Pseudomonadota</taxon>
        <taxon>Betaproteobacteria</taxon>
        <taxon>Neisseriales</taxon>
        <taxon>Chitinibacteraceae</taxon>
        <taxon>Deefgea</taxon>
    </lineage>
</organism>
<dbReference type="RefSeq" id="WP_226764286.1">
    <property type="nucleotide sequence ID" value="NZ_JAJAWG010000005.1"/>
</dbReference>
<keyword evidence="6" id="KW-1185">Reference proteome</keyword>